<dbReference type="PANTHER" id="PTHR11567">
    <property type="entry name" value="ACID PHOSPHATASE-RELATED"/>
    <property type="match status" value="1"/>
</dbReference>
<comment type="similarity">
    <text evidence="1">Belongs to the histidine acid phosphatase family.</text>
</comment>
<evidence type="ECO:0000256" key="3">
    <source>
        <dbReference type="ARBA" id="ARBA00036311"/>
    </source>
</evidence>
<organism evidence="7 8">
    <name type="scientific">Caerostris darwini</name>
    <dbReference type="NCBI Taxonomy" id="1538125"/>
    <lineage>
        <taxon>Eukaryota</taxon>
        <taxon>Metazoa</taxon>
        <taxon>Ecdysozoa</taxon>
        <taxon>Arthropoda</taxon>
        <taxon>Chelicerata</taxon>
        <taxon>Arachnida</taxon>
        <taxon>Araneae</taxon>
        <taxon>Araneomorphae</taxon>
        <taxon>Entelegynae</taxon>
        <taxon>Araneoidea</taxon>
        <taxon>Araneidae</taxon>
        <taxon>Caerostris</taxon>
    </lineage>
</organism>
<dbReference type="EMBL" id="BPLQ01013128">
    <property type="protein sequence ID" value="GIY69952.1"/>
    <property type="molecule type" value="Genomic_DNA"/>
</dbReference>
<keyword evidence="6" id="KW-0732">Signal</keyword>
<dbReference type="Proteomes" id="UP001054837">
    <property type="component" value="Unassembled WGS sequence"/>
</dbReference>
<feature type="chain" id="PRO_5043652181" description="2-phosphoxylose phosphatase 1" evidence="6">
    <location>
        <begin position="21"/>
        <end position="403"/>
    </location>
</feature>
<dbReference type="Gene3D" id="3.40.50.1240">
    <property type="entry name" value="Phosphoglycerate mutase-like"/>
    <property type="match status" value="1"/>
</dbReference>
<evidence type="ECO:0000313" key="8">
    <source>
        <dbReference type="Proteomes" id="UP001054837"/>
    </source>
</evidence>
<evidence type="ECO:0000256" key="1">
    <source>
        <dbReference type="ARBA" id="ARBA00005375"/>
    </source>
</evidence>
<evidence type="ECO:0000313" key="7">
    <source>
        <dbReference type="EMBL" id="GIY69952.1"/>
    </source>
</evidence>
<dbReference type="PANTHER" id="PTHR11567:SF110">
    <property type="entry name" value="2-PHOSPHOXYLOSE PHOSPHATASE 1"/>
    <property type="match status" value="1"/>
</dbReference>
<dbReference type="InterPro" id="IPR000560">
    <property type="entry name" value="His_Pase_clade-2"/>
</dbReference>
<evidence type="ECO:0000256" key="6">
    <source>
        <dbReference type="SAM" id="SignalP"/>
    </source>
</evidence>
<protein>
    <recommendedName>
        <fullName evidence="4">2-phosphoxylose phosphatase 1</fullName>
    </recommendedName>
    <alternativeName>
        <fullName evidence="5">Acid phosphatase-like protein 2</fullName>
    </alternativeName>
</protein>
<proteinExistence type="inferred from homology"/>
<dbReference type="InterPro" id="IPR029033">
    <property type="entry name" value="His_PPase_superfam"/>
</dbReference>
<evidence type="ECO:0000256" key="4">
    <source>
        <dbReference type="ARBA" id="ARBA00040357"/>
    </source>
</evidence>
<keyword evidence="8" id="KW-1185">Reference proteome</keyword>
<reference evidence="7 8" key="1">
    <citation type="submission" date="2021-06" db="EMBL/GenBank/DDBJ databases">
        <title>Caerostris darwini draft genome.</title>
        <authorList>
            <person name="Kono N."/>
            <person name="Arakawa K."/>
        </authorList>
    </citation>
    <scope>NUCLEOTIDE SEQUENCE [LARGE SCALE GENOMIC DNA]</scope>
</reference>
<accession>A0AAV4VHX1</accession>
<name>A0AAV4VHX1_9ARAC</name>
<dbReference type="GO" id="GO:0016791">
    <property type="term" value="F:phosphatase activity"/>
    <property type="evidence" value="ECO:0007669"/>
    <property type="project" value="TreeGrafter"/>
</dbReference>
<dbReference type="AlphaFoldDB" id="A0AAV4VHX1"/>
<comment type="caution">
    <text evidence="7">The sequence shown here is derived from an EMBL/GenBank/DDBJ whole genome shotgun (WGS) entry which is preliminary data.</text>
</comment>
<dbReference type="SUPFAM" id="SSF53254">
    <property type="entry name" value="Phosphoglycerate mutase-like"/>
    <property type="match status" value="1"/>
</dbReference>
<dbReference type="InterPro" id="IPR050645">
    <property type="entry name" value="Histidine_acid_phosphatase"/>
</dbReference>
<keyword evidence="2" id="KW-0378">Hydrolase</keyword>
<comment type="catalytic activity">
    <reaction evidence="3">
        <text>3-O-[beta-D-GlcA-(1-&gt;3)-beta-D-Gal-(1-&gt;3)-beta-D-Gal-(1-&gt;4)-beta-D-2-O-P-Xyl]-L-seryl-[protein] + H2O = 3-O-(beta-D-GlcA-(1-&gt;3)-beta-D-Gal-(1-&gt;3)-beta-D-Gal-(1-&gt;4)-beta-D-Xyl)-L-seryl-[protein] + phosphate</text>
        <dbReference type="Rhea" id="RHEA:56512"/>
        <dbReference type="Rhea" id="RHEA-COMP:12573"/>
        <dbReference type="Rhea" id="RHEA-COMP:14559"/>
        <dbReference type="ChEBI" id="CHEBI:15377"/>
        <dbReference type="ChEBI" id="CHEBI:43474"/>
        <dbReference type="ChEBI" id="CHEBI:132093"/>
        <dbReference type="ChEBI" id="CHEBI:140495"/>
    </reaction>
</comment>
<sequence>MWKYLISAALLCLFLGHVLTEDDSSTLPHQRELVYLQILTTNGFYAPLSLYPNDENTEEDWPEGMGLLPKLGKLQQYEMGKYLRNRYSDFITSDPGEVDAFSSFEDRATISLLSFLASLYAPTEEWQFMPGFKWQPMVLCYMEKHDIFFRYKDSCKRLIEERDKILHSPLVKDLVQKDAFLYEFWTENSGMLVEDWLDVAKLYDVIDKELKAGLKVPRWARTYLADMKRITDYAFTWIYNTATSLQLKVGPLIDLITVRMQVKMMPDDPSEGIKVSVYVTHDWNLAGVLSAMRLSNGVRPPPCSTITFEMYKQGEDLTVRTLFFNATHPEMGADQEPHPLVLDGCTEYCPLSSFVDFFKDVIPENHKELCGETLISVENLDEDVILLPMYNDMKAILLSRPPP</sequence>
<dbReference type="Pfam" id="PF00328">
    <property type="entry name" value="His_Phos_2"/>
    <property type="match status" value="1"/>
</dbReference>
<gene>
    <name evidence="7" type="ORF">CDAR_60641</name>
</gene>
<evidence type="ECO:0000256" key="2">
    <source>
        <dbReference type="ARBA" id="ARBA00022801"/>
    </source>
</evidence>
<dbReference type="CDD" id="cd07061">
    <property type="entry name" value="HP_HAP_like"/>
    <property type="match status" value="1"/>
</dbReference>
<evidence type="ECO:0000256" key="5">
    <source>
        <dbReference type="ARBA" id="ARBA00041499"/>
    </source>
</evidence>
<feature type="signal peptide" evidence="6">
    <location>
        <begin position="1"/>
        <end position="20"/>
    </location>
</feature>